<organism evidence="2">
    <name type="scientific">Ostreococcus tauri</name>
    <name type="common">Marine green alga</name>
    <dbReference type="NCBI Taxonomy" id="70448"/>
    <lineage>
        <taxon>Eukaryota</taxon>
        <taxon>Viridiplantae</taxon>
        <taxon>Chlorophyta</taxon>
        <taxon>Mamiellophyceae</taxon>
        <taxon>Mamiellales</taxon>
        <taxon>Bathycoccaceae</taxon>
        <taxon>Ostreococcus</taxon>
    </lineage>
</organism>
<accession>A0A1Y5I959</accession>
<evidence type="ECO:0000256" key="1">
    <source>
        <dbReference type="SAM" id="SignalP"/>
    </source>
</evidence>
<dbReference type="Gene3D" id="1.20.1600.10">
    <property type="entry name" value="Outer membrane efflux proteins (OEP)"/>
    <property type="match status" value="1"/>
</dbReference>
<protein>
    <submittedName>
        <fullName evidence="2">RND efflux system, outer membrane lipo protein, NodT family</fullName>
    </submittedName>
</protein>
<dbReference type="EMBL" id="KZ155812">
    <property type="protein sequence ID" value="OUS44603.1"/>
    <property type="molecule type" value="Genomic_DNA"/>
</dbReference>
<dbReference type="Pfam" id="PF02321">
    <property type="entry name" value="OEP"/>
    <property type="match status" value="2"/>
</dbReference>
<evidence type="ECO:0000313" key="2">
    <source>
        <dbReference type="EMBL" id="OUS44603.1"/>
    </source>
</evidence>
<feature type="signal peptide" evidence="1">
    <location>
        <begin position="1"/>
        <end position="20"/>
    </location>
</feature>
<dbReference type="Gene3D" id="2.20.200.10">
    <property type="entry name" value="Outer membrane efflux proteins (OEP)"/>
    <property type="match status" value="1"/>
</dbReference>
<dbReference type="GO" id="GO:0016020">
    <property type="term" value="C:membrane"/>
    <property type="evidence" value="ECO:0007669"/>
    <property type="project" value="InterPro"/>
</dbReference>
<dbReference type="GO" id="GO:0015562">
    <property type="term" value="F:efflux transmembrane transporter activity"/>
    <property type="evidence" value="ECO:0007669"/>
    <property type="project" value="InterPro"/>
</dbReference>
<dbReference type="AlphaFoldDB" id="A0A1Y5I959"/>
<dbReference type="PANTHER" id="PTHR30203">
    <property type="entry name" value="OUTER MEMBRANE CATION EFFLUX PROTEIN"/>
    <property type="match status" value="1"/>
</dbReference>
<dbReference type="InterPro" id="IPR003423">
    <property type="entry name" value="OMP_efflux"/>
</dbReference>
<gene>
    <name evidence="2" type="ORF">BE221DRAFT_83529</name>
</gene>
<feature type="chain" id="PRO_5012102189" evidence="1">
    <location>
        <begin position="21"/>
        <end position="466"/>
    </location>
</feature>
<proteinExistence type="predicted"/>
<reference evidence="2" key="1">
    <citation type="submission" date="2017-04" db="EMBL/GenBank/DDBJ databases">
        <title>Population genomics of picophytoplankton unveils novel chromosome hypervariability.</title>
        <authorList>
            <consortium name="DOE Joint Genome Institute"/>
            <person name="Blanc-Mathieu R."/>
            <person name="Krasovec M."/>
            <person name="Hebrard M."/>
            <person name="Yau S."/>
            <person name="Desgranges E."/>
            <person name="Martin J."/>
            <person name="Schackwitz W."/>
            <person name="Kuo A."/>
            <person name="Salin G."/>
            <person name="Donnadieu C."/>
            <person name="Desdevises Y."/>
            <person name="Sanchez-Ferandin S."/>
            <person name="Moreau H."/>
            <person name="Rivals E."/>
            <person name="Grigoriev I.V."/>
            <person name="Grimsley N."/>
            <person name="Eyre-Walker A."/>
            <person name="Piganeau G."/>
        </authorList>
    </citation>
    <scope>NUCLEOTIDE SEQUENCE [LARGE SCALE GENOMIC DNA]</scope>
    <source>
        <strain evidence="2">RCC 1115</strain>
    </source>
</reference>
<dbReference type="InterPro" id="IPR010131">
    <property type="entry name" value="MdtP/NodT-like"/>
</dbReference>
<dbReference type="PANTHER" id="PTHR30203:SF33">
    <property type="entry name" value="BLR4455 PROTEIN"/>
    <property type="match status" value="1"/>
</dbReference>
<dbReference type="SUPFAM" id="SSF56954">
    <property type="entry name" value="Outer membrane efflux proteins (OEP)"/>
    <property type="match status" value="1"/>
</dbReference>
<dbReference type="Proteomes" id="UP000195557">
    <property type="component" value="Unassembled WGS sequence"/>
</dbReference>
<dbReference type="PROSITE" id="PS51257">
    <property type="entry name" value="PROKAR_LIPOPROTEIN"/>
    <property type="match status" value="1"/>
</dbReference>
<sequence length="466" mass="49567">MTRIPLLPLSLLVVLAGCTATQSSDTPLSSVELPASYETSMQAETELPATGLWWSTFGDESLNALVSTALTRNKSLEAGLANVTSARAALRVADSSALPSVSAGASVSTDSDSDFSDFSRSARLSASYQLDLFGSVAASRDAAGANLESAEFAQRALELSVTSDLAANYFDLQVARKQFEVAQDNLEIAERIFEIVRVRYDAGEISGFDFASQEAALANSRAQLPQIEQQILSLRTAIAILIGQVPQNFEVPDVDLYETGLPVPEAGLPSQLLVRRPDLLQAEADLRAAQANVQIARAAMLPSVDLGAGVTTLLTSMSDPTASLSASLAQTVFSGGALEAQLDSAKARREALLSNYEQAILSALRDVDVALSAINTSAQREEQLQIALVASRRALDSAELRYRVGTDDLTSLLSAQQNYYSATQSALEARRDRLAAAIDLYVAVGGGFSPRQRQLNLAGRFARKAL</sequence>
<name>A0A1Y5I959_OSTTA</name>
<dbReference type="NCBIfam" id="TIGR01845">
    <property type="entry name" value="outer_NodT"/>
    <property type="match status" value="1"/>
</dbReference>
<keyword evidence="1" id="KW-0732">Signal</keyword>